<dbReference type="Gene3D" id="3.30.930.10">
    <property type="entry name" value="Bira Bifunctional Protein, Domain 2"/>
    <property type="match status" value="1"/>
</dbReference>
<dbReference type="PROSITE" id="PS51733">
    <property type="entry name" value="BPL_LPL_CATALYTIC"/>
    <property type="match status" value="1"/>
</dbReference>
<dbReference type="KEGG" id="ole:K0B96_05365"/>
<gene>
    <name evidence="8" type="ORF">K0B96_05365</name>
</gene>
<dbReference type="EMBL" id="CP080507">
    <property type="protein sequence ID" value="QYM80762.1"/>
    <property type="molecule type" value="Genomic_DNA"/>
</dbReference>
<dbReference type="AlphaFoldDB" id="A0A8F9U088"/>
<feature type="domain" description="BPL/LPL catalytic" evidence="7">
    <location>
        <begin position="46"/>
        <end position="227"/>
    </location>
</feature>
<protein>
    <recommendedName>
        <fullName evidence="5">biotin--[biotin carboxyl-carrier protein] ligase</fullName>
        <ecNumber evidence="5">6.3.4.15</ecNumber>
    </recommendedName>
</protein>
<keyword evidence="3" id="KW-0067">ATP-binding</keyword>
<evidence type="ECO:0000256" key="3">
    <source>
        <dbReference type="ARBA" id="ARBA00022840"/>
    </source>
</evidence>
<dbReference type="Proteomes" id="UP000825051">
    <property type="component" value="Chromosome"/>
</dbReference>
<comment type="catalytic activity">
    <reaction evidence="6">
        <text>biotin + L-lysyl-[protein] + ATP = N(6)-biotinyl-L-lysyl-[protein] + AMP + diphosphate + H(+)</text>
        <dbReference type="Rhea" id="RHEA:11756"/>
        <dbReference type="Rhea" id="RHEA-COMP:9752"/>
        <dbReference type="Rhea" id="RHEA-COMP:10505"/>
        <dbReference type="ChEBI" id="CHEBI:15378"/>
        <dbReference type="ChEBI" id="CHEBI:29969"/>
        <dbReference type="ChEBI" id="CHEBI:30616"/>
        <dbReference type="ChEBI" id="CHEBI:33019"/>
        <dbReference type="ChEBI" id="CHEBI:57586"/>
        <dbReference type="ChEBI" id="CHEBI:83144"/>
        <dbReference type="ChEBI" id="CHEBI:456215"/>
        <dbReference type="EC" id="6.3.4.15"/>
    </reaction>
</comment>
<dbReference type="Pfam" id="PF02237">
    <property type="entry name" value="BPL_C"/>
    <property type="match status" value="1"/>
</dbReference>
<organism evidence="8 9">
    <name type="scientific">Horticoccus luteus</name>
    <dbReference type="NCBI Taxonomy" id="2862869"/>
    <lineage>
        <taxon>Bacteria</taxon>
        <taxon>Pseudomonadati</taxon>
        <taxon>Verrucomicrobiota</taxon>
        <taxon>Opitutia</taxon>
        <taxon>Opitutales</taxon>
        <taxon>Opitutaceae</taxon>
        <taxon>Horticoccus</taxon>
    </lineage>
</organism>
<sequence>MAAFRNRRRTAPVHFAFDISAAPAVTRSVPDTLSIHAIRALQKGRARECPLIILDEIDSTNSEATRLLAAGRPAPFAVFARRQIAGRGRFGRAWHSENQGNIYASFAFRPQIPPSHMSTFTLWMGLGVCELIHHFAGLSPGIKWPNDIVFDGRKAGGVLTEARIDADLIHELVFGLGLNVNTSPGDWPADLRRRATSLGEQARAPLDLNRFAAALIGRTLLDYRRFLDGDAPAAFAERWQRYDTLRGRAIAVLQGEQRFAGLAAGIDDEGSLLLRDARGRLRPFRAGEVTIEKES</sequence>
<evidence type="ECO:0000256" key="6">
    <source>
        <dbReference type="ARBA" id="ARBA00047846"/>
    </source>
</evidence>
<dbReference type="GO" id="GO:0005524">
    <property type="term" value="F:ATP binding"/>
    <property type="evidence" value="ECO:0007669"/>
    <property type="project" value="UniProtKB-KW"/>
</dbReference>
<keyword evidence="9" id="KW-1185">Reference proteome</keyword>
<evidence type="ECO:0000259" key="7">
    <source>
        <dbReference type="PROSITE" id="PS51733"/>
    </source>
</evidence>
<evidence type="ECO:0000313" key="9">
    <source>
        <dbReference type="Proteomes" id="UP000825051"/>
    </source>
</evidence>
<evidence type="ECO:0000256" key="2">
    <source>
        <dbReference type="ARBA" id="ARBA00022741"/>
    </source>
</evidence>
<dbReference type="CDD" id="cd16442">
    <property type="entry name" value="BPL"/>
    <property type="match status" value="1"/>
</dbReference>
<dbReference type="Pfam" id="PF03099">
    <property type="entry name" value="BPL_LplA_LipB"/>
    <property type="match status" value="1"/>
</dbReference>
<dbReference type="InterPro" id="IPR004408">
    <property type="entry name" value="Biotin_CoA_COase_ligase"/>
</dbReference>
<keyword evidence="2" id="KW-0547">Nucleotide-binding</keyword>
<keyword evidence="1 8" id="KW-0436">Ligase</keyword>
<dbReference type="InterPro" id="IPR045864">
    <property type="entry name" value="aa-tRNA-synth_II/BPL/LPL"/>
</dbReference>
<dbReference type="InterPro" id="IPR003142">
    <property type="entry name" value="BPL_C"/>
</dbReference>
<dbReference type="Gene3D" id="2.30.30.100">
    <property type="match status" value="1"/>
</dbReference>
<evidence type="ECO:0000256" key="1">
    <source>
        <dbReference type="ARBA" id="ARBA00022598"/>
    </source>
</evidence>
<dbReference type="SUPFAM" id="SSF55681">
    <property type="entry name" value="Class II aaRS and biotin synthetases"/>
    <property type="match status" value="1"/>
</dbReference>
<dbReference type="PANTHER" id="PTHR12835:SF5">
    <property type="entry name" value="BIOTIN--PROTEIN LIGASE"/>
    <property type="match status" value="1"/>
</dbReference>
<name>A0A8F9U088_9BACT</name>
<keyword evidence="4" id="KW-0092">Biotin</keyword>
<evidence type="ECO:0000256" key="5">
    <source>
        <dbReference type="ARBA" id="ARBA00024227"/>
    </source>
</evidence>
<dbReference type="SUPFAM" id="SSF50037">
    <property type="entry name" value="C-terminal domain of transcriptional repressors"/>
    <property type="match status" value="1"/>
</dbReference>
<dbReference type="EC" id="6.3.4.15" evidence="5"/>
<proteinExistence type="predicted"/>
<accession>A0A8F9U088</accession>
<evidence type="ECO:0000313" key="8">
    <source>
        <dbReference type="EMBL" id="QYM80762.1"/>
    </source>
</evidence>
<dbReference type="GO" id="GO:0005737">
    <property type="term" value="C:cytoplasm"/>
    <property type="evidence" value="ECO:0007669"/>
    <property type="project" value="TreeGrafter"/>
</dbReference>
<dbReference type="InterPro" id="IPR008988">
    <property type="entry name" value="Transcriptional_repressor_C"/>
</dbReference>
<dbReference type="InterPro" id="IPR004143">
    <property type="entry name" value="BPL_LPL_catalytic"/>
</dbReference>
<reference evidence="8" key="1">
    <citation type="submission" date="2021-08" db="EMBL/GenBank/DDBJ databases">
        <title>Genome of a novel bacterium of the phylum Verrucomicrobia, Oleiharenicola sp. KSB-15.</title>
        <authorList>
            <person name="Chung J.-H."/>
            <person name="Ahn J.-H."/>
            <person name="Yoon Y."/>
            <person name="Kim D.-Y."/>
            <person name="An S.-H."/>
            <person name="Park I."/>
            <person name="Yeon J."/>
        </authorList>
    </citation>
    <scope>NUCLEOTIDE SEQUENCE</scope>
    <source>
        <strain evidence="8">KSB-15</strain>
    </source>
</reference>
<evidence type="ECO:0000256" key="4">
    <source>
        <dbReference type="ARBA" id="ARBA00023267"/>
    </source>
</evidence>
<dbReference type="GO" id="GO:0004077">
    <property type="term" value="F:biotin--[biotin carboxyl-carrier protein] ligase activity"/>
    <property type="evidence" value="ECO:0007669"/>
    <property type="project" value="UniProtKB-EC"/>
</dbReference>
<dbReference type="PANTHER" id="PTHR12835">
    <property type="entry name" value="BIOTIN PROTEIN LIGASE"/>
    <property type="match status" value="1"/>
</dbReference>
<dbReference type="NCBIfam" id="TIGR00121">
    <property type="entry name" value="birA_ligase"/>
    <property type="match status" value="1"/>
</dbReference>